<dbReference type="RefSeq" id="XP_020052589.1">
    <property type="nucleotide sequence ID" value="XM_020201879.1"/>
</dbReference>
<protein>
    <submittedName>
        <fullName evidence="1">Uncharacterized protein</fullName>
    </submittedName>
</protein>
<dbReference type="Proteomes" id="UP000184546">
    <property type="component" value="Unassembled WGS sequence"/>
</dbReference>
<accession>A0A1L9WJB4</accession>
<organism evidence="1 2">
    <name type="scientific">Aspergillus aculeatus (strain ATCC 16872 / CBS 172.66 / WB 5094)</name>
    <dbReference type="NCBI Taxonomy" id="690307"/>
    <lineage>
        <taxon>Eukaryota</taxon>
        <taxon>Fungi</taxon>
        <taxon>Dikarya</taxon>
        <taxon>Ascomycota</taxon>
        <taxon>Pezizomycotina</taxon>
        <taxon>Eurotiomycetes</taxon>
        <taxon>Eurotiomycetidae</taxon>
        <taxon>Eurotiales</taxon>
        <taxon>Aspergillaceae</taxon>
        <taxon>Aspergillus</taxon>
        <taxon>Aspergillus subgen. Circumdati</taxon>
    </lineage>
</organism>
<gene>
    <name evidence="1" type="ORF">ASPACDRAFT_47019</name>
</gene>
<keyword evidence="2" id="KW-1185">Reference proteome</keyword>
<dbReference type="OrthoDB" id="2364732at2759"/>
<sequence>MAVDAIRRFHPDQLSDIPDLPIEDQYQQEFYRCLFPLLIERHITVAPEYLIKTGIRSGRIDFLVPQKQWGVELLRSGDRIQQHMQRFKTKGPYFPLLREKLIQEYIVLNFTRTPPRKSYPAYRGHLYHIVFSEDFRSVRVVDASDLSEVIAFVLG</sequence>
<dbReference type="STRING" id="690307.A0A1L9WJB4"/>
<evidence type="ECO:0000313" key="1">
    <source>
        <dbReference type="EMBL" id="OJJ96249.1"/>
    </source>
</evidence>
<dbReference type="GeneID" id="30975693"/>
<proteinExistence type="predicted"/>
<dbReference type="AlphaFoldDB" id="A0A1L9WJB4"/>
<name>A0A1L9WJB4_ASPA1</name>
<dbReference type="EMBL" id="KV878986">
    <property type="protein sequence ID" value="OJJ96249.1"/>
    <property type="molecule type" value="Genomic_DNA"/>
</dbReference>
<evidence type="ECO:0000313" key="2">
    <source>
        <dbReference type="Proteomes" id="UP000184546"/>
    </source>
</evidence>
<dbReference type="OMA" id="RINDAGH"/>
<reference evidence="2" key="1">
    <citation type="journal article" date="2017" name="Genome Biol.">
        <title>Comparative genomics reveals high biological diversity and specific adaptations in the industrially and medically important fungal genus Aspergillus.</title>
        <authorList>
            <person name="de Vries R.P."/>
            <person name="Riley R."/>
            <person name="Wiebenga A."/>
            <person name="Aguilar-Osorio G."/>
            <person name="Amillis S."/>
            <person name="Uchima C.A."/>
            <person name="Anderluh G."/>
            <person name="Asadollahi M."/>
            <person name="Askin M."/>
            <person name="Barry K."/>
            <person name="Battaglia E."/>
            <person name="Bayram O."/>
            <person name="Benocci T."/>
            <person name="Braus-Stromeyer S.A."/>
            <person name="Caldana C."/>
            <person name="Canovas D."/>
            <person name="Cerqueira G.C."/>
            <person name="Chen F."/>
            <person name="Chen W."/>
            <person name="Choi C."/>
            <person name="Clum A."/>
            <person name="Dos Santos R.A."/>
            <person name="Damasio A.R."/>
            <person name="Diallinas G."/>
            <person name="Emri T."/>
            <person name="Fekete E."/>
            <person name="Flipphi M."/>
            <person name="Freyberg S."/>
            <person name="Gallo A."/>
            <person name="Gournas C."/>
            <person name="Habgood R."/>
            <person name="Hainaut M."/>
            <person name="Harispe M.L."/>
            <person name="Henrissat B."/>
            <person name="Hilden K.S."/>
            <person name="Hope R."/>
            <person name="Hossain A."/>
            <person name="Karabika E."/>
            <person name="Karaffa L."/>
            <person name="Karanyi Z."/>
            <person name="Krasevec N."/>
            <person name="Kuo A."/>
            <person name="Kusch H."/>
            <person name="LaButti K."/>
            <person name="Lagendijk E.L."/>
            <person name="Lapidus A."/>
            <person name="Levasseur A."/>
            <person name="Lindquist E."/>
            <person name="Lipzen A."/>
            <person name="Logrieco A.F."/>
            <person name="MacCabe A."/>
            <person name="Maekelae M.R."/>
            <person name="Malavazi I."/>
            <person name="Melin P."/>
            <person name="Meyer V."/>
            <person name="Mielnichuk N."/>
            <person name="Miskei M."/>
            <person name="Molnar A.P."/>
            <person name="Mule G."/>
            <person name="Ngan C.Y."/>
            <person name="Orejas M."/>
            <person name="Orosz E."/>
            <person name="Ouedraogo J.P."/>
            <person name="Overkamp K.M."/>
            <person name="Park H.-S."/>
            <person name="Perrone G."/>
            <person name="Piumi F."/>
            <person name="Punt P.J."/>
            <person name="Ram A.F."/>
            <person name="Ramon A."/>
            <person name="Rauscher S."/>
            <person name="Record E."/>
            <person name="Riano-Pachon D.M."/>
            <person name="Robert V."/>
            <person name="Roehrig J."/>
            <person name="Ruller R."/>
            <person name="Salamov A."/>
            <person name="Salih N.S."/>
            <person name="Samson R.A."/>
            <person name="Sandor E."/>
            <person name="Sanguinetti M."/>
            <person name="Schuetze T."/>
            <person name="Sepcic K."/>
            <person name="Shelest E."/>
            <person name="Sherlock G."/>
            <person name="Sophianopoulou V."/>
            <person name="Squina F.M."/>
            <person name="Sun H."/>
            <person name="Susca A."/>
            <person name="Todd R.B."/>
            <person name="Tsang A."/>
            <person name="Unkles S.E."/>
            <person name="van de Wiele N."/>
            <person name="van Rossen-Uffink D."/>
            <person name="Oliveira J.V."/>
            <person name="Vesth T.C."/>
            <person name="Visser J."/>
            <person name="Yu J.-H."/>
            <person name="Zhou M."/>
            <person name="Andersen M.R."/>
            <person name="Archer D.B."/>
            <person name="Baker S.E."/>
            <person name="Benoit I."/>
            <person name="Brakhage A.A."/>
            <person name="Braus G.H."/>
            <person name="Fischer R."/>
            <person name="Frisvad J.C."/>
            <person name="Goldman G.H."/>
            <person name="Houbraken J."/>
            <person name="Oakley B."/>
            <person name="Pocsi I."/>
            <person name="Scazzocchio C."/>
            <person name="Seiboth B."/>
            <person name="vanKuyk P.A."/>
            <person name="Wortman J."/>
            <person name="Dyer P.S."/>
            <person name="Grigoriev I.V."/>
        </authorList>
    </citation>
    <scope>NUCLEOTIDE SEQUENCE [LARGE SCALE GENOMIC DNA]</scope>
    <source>
        <strain evidence="2">ATCC 16872 / CBS 172.66 / WB 5094</strain>
    </source>
</reference>
<dbReference type="VEuPathDB" id="FungiDB:ASPACDRAFT_47019"/>